<evidence type="ECO:0000313" key="1">
    <source>
        <dbReference type="EMBL" id="CAG8845548.1"/>
    </source>
</evidence>
<reference evidence="1" key="1">
    <citation type="submission" date="2021-06" db="EMBL/GenBank/DDBJ databases">
        <authorList>
            <person name="Kallberg Y."/>
            <person name="Tangrot J."/>
            <person name="Rosling A."/>
        </authorList>
    </citation>
    <scope>NUCLEOTIDE SEQUENCE</scope>
    <source>
        <strain evidence="1">MA461A</strain>
    </source>
</reference>
<dbReference type="Proteomes" id="UP000789920">
    <property type="component" value="Unassembled WGS sequence"/>
</dbReference>
<accession>A0ACA9SPG5</accession>
<protein>
    <submittedName>
        <fullName evidence="1">3707_t:CDS:1</fullName>
    </submittedName>
</protein>
<sequence length="63" mass="7244">QKENIPKRSKTSTEAPETISQQFVTSNTLNHTNEANQFIGDESQEFIEKFNAARQHVLNILNR</sequence>
<dbReference type="EMBL" id="CAJVQC010147191">
    <property type="protein sequence ID" value="CAG8845548.1"/>
    <property type="molecule type" value="Genomic_DNA"/>
</dbReference>
<name>A0ACA9SPG5_9GLOM</name>
<comment type="caution">
    <text evidence="1">The sequence shown here is derived from an EMBL/GenBank/DDBJ whole genome shotgun (WGS) entry which is preliminary data.</text>
</comment>
<keyword evidence="2" id="KW-1185">Reference proteome</keyword>
<proteinExistence type="predicted"/>
<gene>
    <name evidence="1" type="ORF">RPERSI_LOCUS33714</name>
</gene>
<feature type="non-terminal residue" evidence="1">
    <location>
        <position position="1"/>
    </location>
</feature>
<evidence type="ECO:0000313" key="2">
    <source>
        <dbReference type="Proteomes" id="UP000789920"/>
    </source>
</evidence>
<organism evidence="1 2">
    <name type="scientific">Racocetra persica</name>
    <dbReference type="NCBI Taxonomy" id="160502"/>
    <lineage>
        <taxon>Eukaryota</taxon>
        <taxon>Fungi</taxon>
        <taxon>Fungi incertae sedis</taxon>
        <taxon>Mucoromycota</taxon>
        <taxon>Glomeromycotina</taxon>
        <taxon>Glomeromycetes</taxon>
        <taxon>Diversisporales</taxon>
        <taxon>Gigasporaceae</taxon>
        <taxon>Racocetra</taxon>
    </lineage>
</organism>